<dbReference type="SUPFAM" id="SSF50978">
    <property type="entry name" value="WD40 repeat-like"/>
    <property type="match status" value="1"/>
</dbReference>
<dbReference type="PROSITE" id="PS00678">
    <property type="entry name" value="WD_REPEATS_1"/>
    <property type="match status" value="2"/>
</dbReference>
<keyword evidence="3" id="KW-0132">Cell division</keyword>
<evidence type="ECO:0000256" key="4">
    <source>
        <dbReference type="ARBA" id="ARBA00022737"/>
    </source>
</evidence>
<gene>
    <name evidence="9" type="ORF">SteCoe_7013</name>
</gene>
<evidence type="ECO:0000259" key="8">
    <source>
        <dbReference type="Pfam" id="PF24807"/>
    </source>
</evidence>
<dbReference type="GO" id="GO:0031145">
    <property type="term" value="P:anaphase-promoting complex-dependent catabolic process"/>
    <property type="evidence" value="ECO:0007669"/>
    <property type="project" value="TreeGrafter"/>
</dbReference>
<dbReference type="GO" id="GO:1990757">
    <property type="term" value="F:ubiquitin ligase activator activity"/>
    <property type="evidence" value="ECO:0007669"/>
    <property type="project" value="TreeGrafter"/>
</dbReference>
<evidence type="ECO:0000313" key="10">
    <source>
        <dbReference type="Proteomes" id="UP000187209"/>
    </source>
</evidence>
<sequence length="413" mass="46691">MNKQDHSLGFHTPKQPLCKATSNPMLSNKQNRYLNSLKLECVPGFDLGTPHKSETSENCQIYKALKLQESYPSFNSISLNINYDQQVNRNFPTQAEKILDAPDIVDDYYLNLISWSDKNILVVALKNRLYLWNGNTNCVDMLSEYQNDIITSVSWMKGGRCLAIGDSAHNIKLIDIEKNSEIRTMQAHSDRVSSLAWNGYVLSSGSRDSLIINHDLRIQNYFVKYTSHNQEICGLKWSTENNYLASGANDNKICIWDLSSSMPIHEFKEHKAAVKALAWCPWKRNLLASGGGSIDRTIKMWDCTSASCISSVDTGSQVSALEWNRYDKEILSAHGYTQNQLTLWKSGEMTKIMDFHGHTARILNMSANPDGTQVVTAGADETLRFWNIFNSLDKPFEKICRWSTGSGINAGYR</sequence>
<evidence type="ECO:0000256" key="1">
    <source>
        <dbReference type="ARBA" id="ARBA00006445"/>
    </source>
</evidence>
<dbReference type="InterPro" id="IPR036322">
    <property type="entry name" value="WD40_repeat_dom_sf"/>
</dbReference>
<dbReference type="InterPro" id="IPR019775">
    <property type="entry name" value="WD40_repeat_CS"/>
</dbReference>
<keyword evidence="2 7" id="KW-0853">WD repeat</keyword>
<evidence type="ECO:0000256" key="3">
    <source>
        <dbReference type="ARBA" id="ARBA00022618"/>
    </source>
</evidence>
<keyword evidence="4" id="KW-0677">Repeat</keyword>
<dbReference type="Pfam" id="PF24807">
    <property type="entry name" value="WD40_CDC20-Fz"/>
    <property type="match status" value="1"/>
</dbReference>
<dbReference type="InterPro" id="IPR033010">
    <property type="entry name" value="Cdc20/Fizzy"/>
</dbReference>
<proteinExistence type="inferred from homology"/>
<evidence type="ECO:0000256" key="6">
    <source>
        <dbReference type="ARBA" id="ARBA00023306"/>
    </source>
</evidence>
<dbReference type="Gene3D" id="2.130.10.10">
    <property type="entry name" value="YVTN repeat-like/Quinoprotein amine dehydrogenase"/>
    <property type="match status" value="1"/>
</dbReference>
<accession>A0A1R2CNL2</accession>
<feature type="domain" description="CDC20/Fizzy WD40" evidence="8">
    <location>
        <begin position="99"/>
        <end position="386"/>
    </location>
</feature>
<name>A0A1R2CNL2_9CILI</name>
<dbReference type="EMBL" id="MPUH01000099">
    <property type="protein sequence ID" value="OMJ90614.1"/>
    <property type="molecule type" value="Genomic_DNA"/>
</dbReference>
<dbReference type="InterPro" id="IPR015943">
    <property type="entry name" value="WD40/YVTN_repeat-like_dom_sf"/>
</dbReference>
<evidence type="ECO:0000256" key="5">
    <source>
        <dbReference type="ARBA" id="ARBA00022776"/>
    </source>
</evidence>
<comment type="similarity">
    <text evidence="1">Belongs to the WD repeat CDC20/Fizzy family.</text>
</comment>
<dbReference type="PANTHER" id="PTHR19918:SF8">
    <property type="entry name" value="FI02843P"/>
    <property type="match status" value="1"/>
</dbReference>
<dbReference type="AlphaFoldDB" id="A0A1R2CNL2"/>
<dbReference type="InterPro" id="IPR056150">
    <property type="entry name" value="WD40_CDC20-Fz"/>
</dbReference>
<organism evidence="9 10">
    <name type="scientific">Stentor coeruleus</name>
    <dbReference type="NCBI Taxonomy" id="5963"/>
    <lineage>
        <taxon>Eukaryota</taxon>
        <taxon>Sar</taxon>
        <taxon>Alveolata</taxon>
        <taxon>Ciliophora</taxon>
        <taxon>Postciliodesmatophora</taxon>
        <taxon>Heterotrichea</taxon>
        <taxon>Heterotrichida</taxon>
        <taxon>Stentoridae</taxon>
        <taxon>Stentor</taxon>
    </lineage>
</organism>
<dbReference type="PRINTS" id="PR00320">
    <property type="entry name" value="GPROTEINBRPT"/>
</dbReference>
<dbReference type="InterPro" id="IPR001680">
    <property type="entry name" value="WD40_rpt"/>
</dbReference>
<dbReference type="SMART" id="SM00320">
    <property type="entry name" value="WD40"/>
    <property type="match status" value="6"/>
</dbReference>
<evidence type="ECO:0000256" key="2">
    <source>
        <dbReference type="ARBA" id="ARBA00022574"/>
    </source>
</evidence>
<dbReference type="PANTHER" id="PTHR19918">
    <property type="entry name" value="CELL DIVISION CYCLE 20 CDC20 FIZZY -RELATED"/>
    <property type="match status" value="1"/>
</dbReference>
<dbReference type="GO" id="GO:0051301">
    <property type="term" value="P:cell division"/>
    <property type="evidence" value="ECO:0007669"/>
    <property type="project" value="UniProtKB-KW"/>
</dbReference>
<dbReference type="Proteomes" id="UP000187209">
    <property type="component" value="Unassembled WGS sequence"/>
</dbReference>
<feature type="repeat" description="WD" evidence="7">
    <location>
        <begin position="225"/>
        <end position="266"/>
    </location>
</feature>
<dbReference type="InterPro" id="IPR020472">
    <property type="entry name" value="WD40_PAC1"/>
</dbReference>
<dbReference type="OrthoDB" id="10263272at2759"/>
<evidence type="ECO:0000313" key="9">
    <source>
        <dbReference type="EMBL" id="OMJ90614.1"/>
    </source>
</evidence>
<keyword evidence="6" id="KW-0131">Cell cycle</keyword>
<keyword evidence="10" id="KW-1185">Reference proteome</keyword>
<dbReference type="GO" id="GO:0005680">
    <property type="term" value="C:anaphase-promoting complex"/>
    <property type="evidence" value="ECO:0007669"/>
    <property type="project" value="TreeGrafter"/>
</dbReference>
<evidence type="ECO:0000256" key="7">
    <source>
        <dbReference type="PROSITE-ProRule" id="PRU00221"/>
    </source>
</evidence>
<dbReference type="PROSITE" id="PS50294">
    <property type="entry name" value="WD_REPEATS_REGION"/>
    <property type="match status" value="2"/>
</dbReference>
<dbReference type="PROSITE" id="PS50082">
    <property type="entry name" value="WD_REPEATS_2"/>
    <property type="match status" value="2"/>
</dbReference>
<comment type="caution">
    <text evidence="9">The sequence shown here is derived from an EMBL/GenBank/DDBJ whole genome shotgun (WGS) entry which is preliminary data.</text>
</comment>
<dbReference type="GO" id="GO:0010997">
    <property type="term" value="F:anaphase-promoting complex binding"/>
    <property type="evidence" value="ECO:0007669"/>
    <property type="project" value="InterPro"/>
</dbReference>
<feature type="repeat" description="WD" evidence="7">
    <location>
        <begin position="355"/>
        <end position="388"/>
    </location>
</feature>
<dbReference type="GO" id="GO:1905786">
    <property type="term" value="P:positive regulation of anaphase-promoting complex-dependent catabolic process"/>
    <property type="evidence" value="ECO:0007669"/>
    <property type="project" value="TreeGrafter"/>
</dbReference>
<protein>
    <recommendedName>
        <fullName evidence="8">CDC20/Fizzy WD40 domain-containing protein</fullName>
    </recommendedName>
</protein>
<keyword evidence="5" id="KW-0498">Mitosis</keyword>
<reference evidence="9 10" key="1">
    <citation type="submission" date="2016-11" db="EMBL/GenBank/DDBJ databases">
        <title>The macronuclear genome of Stentor coeruleus: a giant cell with tiny introns.</title>
        <authorList>
            <person name="Slabodnick M."/>
            <person name="Ruby J.G."/>
            <person name="Reiff S.B."/>
            <person name="Swart E.C."/>
            <person name="Gosai S."/>
            <person name="Prabakaran S."/>
            <person name="Witkowska E."/>
            <person name="Larue G.E."/>
            <person name="Fisher S."/>
            <person name="Freeman R.M."/>
            <person name="Gunawardena J."/>
            <person name="Chu W."/>
            <person name="Stover N.A."/>
            <person name="Gregory B.D."/>
            <person name="Nowacki M."/>
            <person name="Derisi J."/>
            <person name="Roy S.W."/>
            <person name="Marshall W.F."/>
            <person name="Sood P."/>
        </authorList>
    </citation>
    <scope>NUCLEOTIDE SEQUENCE [LARGE SCALE GENOMIC DNA]</scope>
    <source>
        <strain evidence="9">WM001</strain>
    </source>
</reference>